<reference evidence="1 2" key="1">
    <citation type="submission" date="2016-03" db="EMBL/GenBank/DDBJ databases">
        <authorList>
            <person name="Ploux O."/>
        </authorList>
    </citation>
    <scope>NUCLEOTIDE SEQUENCE [LARGE SCALE GENOMIC DNA]</scope>
    <source>
        <strain evidence="1 2">R0</strain>
    </source>
</reference>
<dbReference type="AlphaFoldDB" id="A0A150WL66"/>
<comment type="caution">
    <text evidence="1">The sequence shown here is derived from an EMBL/GenBank/DDBJ whole genome shotgun (WGS) entry which is preliminary data.</text>
</comment>
<dbReference type="PROSITE" id="PS51257">
    <property type="entry name" value="PROKAR_LIPOPROTEIN"/>
    <property type="match status" value="1"/>
</dbReference>
<protein>
    <recommendedName>
        <fullName evidence="3">Lipoprotein</fullName>
    </recommendedName>
</protein>
<proteinExistence type="predicted"/>
<dbReference type="RefSeq" id="WP_061835157.1">
    <property type="nucleotide sequence ID" value="NZ_LUKE01000002.1"/>
</dbReference>
<name>A0A150WL66_BDEBC</name>
<evidence type="ECO:0008006" key="3">
    <source>
        <dbReference type="Google" id="ProtNLM"/>
    </source>
</evidence>
<sequence length="206" mass="22390">MKNLILYALVICAGIFGTGCTAREIGAGAIGVGIGIGIGRGHHHGDHHRHRRPPHHRCDRWGCWGDMEQANATAASDASDLASRYQIPTATAAKLVDAFAKAETQGLTPFRALGLNDDDFKAMVNHQPPSEQSVKTASQKLDLSEKQGRALLVAMTREFNAQAADVNSEYWQYCTADGSWKTERNSSCQSLNWPGCSPKEGAKFCY</sequence>
<dbReference type="EMBL" id="LUKE01000002">
    <property type="protein sequence ID" value="KYG64646.1"/>
    <property type="molecule type" value="Genomic_DNA"/>
</dbReference>
<evidence type="ECO:0000313" key="1">
    <source>
        <dbReference type="EMBL" id="KYG64646.1"/>
    </source>
</evidence>
<dbReference type="Proteomes" id="UP000075320">
    <property type="component" value="Unassembled WGS sequence"/>
</dbReference>
<gene>
    <name evidence="1" type="ORF">AZI86_10545</name>
</gene>
<dbReference type="OrthoDB" id="7242207at2"/>
<accession>A0A150WL66</accession>
<organism evidence="1 2">
    <name type="scientific">Bdellovibrio bacteriovorus</name>
    <dbReference type="NCBI Taxonomy" id="959"/>
    <lineage>
        <taxon>Bacteria</taxon>
        <taxon>Pseudomonadati</taxon>
        <taxon>Bdellovibrionota</taxon>
        <taxon>Bdellovibrionia</taxon>
        <taxon>Bdellovibrionales</taxon>
        <taxon>Pseudobdellovibrionaceae</taxon>
        <taxon>Bdellovibrio</taxon>
    </lineage>
</organism>
<evidence type="ECO:0000313" key="2">
    <source>
        <dbReference type="Proteomes" id="UP000075320"/>
    </source>
</evidence>
<keyword evidence="2" id="KW-1185">Reference proteome</keyword>